<gene>
    <name evidence="1" type="ORF">AMORRO_LOCUS2529</name>
</gene>
<proteinExistence type="predicted"/>
<sequence length="134" mass="16152">MNNEKDSEPSDDVKYLNYTFSKYDTNEEELDIYFEKIKDPYINRKSEAKNFNKEKIGDIYKRELTLKDELKIRIVLIAYMKKITSESQKPIYKIFPFKYETIEIIREDQINTIIEKEYNEIIDQIENEAIQESG</sequence>
<organism evidence="1 2">
    <name type="scientific">Acaulospora morrowiae</name>
    <dbReference type="NCBI Taxonomy" id="94023"/>
    <lineage>
        <taxon>Eukaryota</taxon>
        <taxon>Fungi</taxon>
        <taxon>Fungi incertae sedis</taxon>
        <taxon>Mucoromycota</taxon>
        <taxon>Glomeromycotina</taxon>
        <taxon>Glomeromycetes</taxon>
        <taxon>Diversisporales</taxon>
        <taxon>Acaulosporaceae</taxon>
        <taxon>Acaulospora</taxon>
    </lineage>
</organism>
<dbReference type="OrthoDB" id="2426556at2759"/>
<name>A0A9N8Z9V4_9GLOM</name>
<evidence type="ECO:0000313" key="1">
    <source>
        <dbReference type="EMBL" id="CAG8485703.1"/>
    </source>
</evidence>
<dbReference type="EMBL" id="CAJVPV010001076">
    <property type="protein sequence ID" value="CAG8485703.1"/>
    <property type="molecule type" value="Genomic_DNA"/>
</dbReference>
<keyword evidence="2" id="KW-1185">Reference proteome</keyword>
<dbReference type="AlphaFoldDB" id="A0A9N8Z9V4"/>
<protein>
    <submittedName>
        <fullName evidence="1">12912_t:CDS:1</fullName>
    </submittedName>
</protein>
<comment type="caution">
    <text evidence="1">The sequence shown here is derived from an EMBL/GenBank/DDBJ whole genome shotgun (WGS) entry which is preliminary data.</text>
</comment>
<accession>A0A9N8Z9V4</accession>
<dbReference type="Proteomes" id="UP000789342">
    <property type="component" value="Unassembled WGS sequence"/>
</dbReference>
<reference evidence="1" key="1">
    <citation type="submission" date="2021-06" db="EMBL/GenBank/DDBJ databases">
        <authorList>
            <person name="Kallberg Y."/>
            <person name="Tangrot J."/>
            <person name="Rosling A."/>
        </authorList>
    </citation>
    <scope>NUCLEOTIDE SEQUENCE</scope>
    <source>
        <strain evidence="1">CL551</strain>
    </source>
</reference>
<evidence type="ECO:0000313" key="2">
    <source>
        <dbReference type="Proteomes" id="UP000789342"/>
    </source>
</evidence>